<dbReference type="InterPro" id="IPR037464">
    <property type="entry name" value="Taspase1"/>
</dbReference>
<dbReference type="InterPro" id="IPR000246">
    <property type="entry name" value="Peptidase_T2"/>
</dbReference>
<evidence type="ECO:0000313" key="4">
    <source>
        <dbReference type="EMBL" id="TEY38471.1"/>
    </source>
</evidence>
<evidence type="ECO:0000256" key="3">
    <source>
        <dbReference type="SAM" id="MobiDB-lite"/>
    </source>
</evidence>
<evidence type="ECO:0000313" key="5">
    <source>
        <dbReference type="Proteomes" id="UP000297299"/>
    </source>
</evidence>
<feature type="active site" description="Nucleophile" evidence="1">
    <location>
        <position position="480"/>
    </location>
</feature>
<dbReference type="GO" id="GO:0004298">
    <property type="term" value="F:threonine-type endopeptidase activity"/>
    <property type="evidence" value="ECO:0007669"/>
    <property type="project" value="InterPro"/>
</dbReference>
<comment type="caution">
    <text evidence="4">The sequence shown here is derived from an EMBL/GenBank/DDBJ whole genome shotgun (WGS) entry which is preliminary data.</text>
</comment>
<dbReference type="AlphaFoldDB" id="A0A4Y8CLQ4"/>
<accession>A0A4Y8CLQ4</accession>
<dbReference type="OrthoDB" id="77601at2759"/>
<evidence type="ECO:0000256" key="2">
    <source>
        <dbReference type="PIRSR" id="PIRSR600246-3"/>
    </source>
</evidence>
<feature type="compositionally biased region" description="Basic and acidic residues" evidence="3">
    <location>
        <begin position="296"/>
        <end position="306"/>
    </location>
</feature>
<keyword evidence="5" id="KW-1185">Reference proteome</keyword>
<sequence>MSELTQRSTSIPQQSLFANKFDIARERLRQLRREISNLSNPLRKFQKYNIEIIPSPFLDREIPWSGSPPLIAQTPFYQNMQTNRKPAMSFDPVMDGSADNRRTRAAQSQPCVSAIFVHAGAGYHSTTNEHIHLGACNDAARAAMRILKAGGSAVDAVEAAIKVLEDKEITNAGYGSNLSIEGIVECDATVVDHLGRSGACGATAQIKNPVSLARLILEASSRPLSLRRVPPNLLVGQGATDFAWEHGIPVVPHDMMCSKNARERYIRWRDDLRRAEGQGRMTPSSTNSSQAADDEAAAREYEERVRAKQRRDHTNALMTGTWNEGQPDSPSTTSPGRACPQECGPYSPRPGTPPSRGYFQMNAPGRGASRSPVGTTPAKRARLAALSDGSPGRVQSLLSPSVTTSGVYSEPGISASTAQSTIDRPSSTDGHLSPTDQEKVIEMHSASLDLAQEGTIECPHEPIPEPLTPEKADVDLITDTVGAIAIDMYGRIAAASSSGGIGMKHRGRVGPAALVGIGTAVVPCDERDEDQVSVAAVTSGTGEHMATTMASQKCADRLYHNTRRARGGQDMEAN</sequence>
<evidence type="ECO:0000256" key="1">
    <source>
        <dbReference type="PIRSR" id="PIRSR600246-1"/>
    </source>
</evidence>
<dbReference type="GO" id="GO:0005737">
    <property type="term" value="C:cytoplasm"/>
    <property type="evidence" value="ECO:0007669"/>
    <property type="project" value="TreeGrafter"/>
</dbReference>
<feature type="compositionally biased region" description="Polar residues" evidence="3">
    <location>
        <begin position="414"/>
        <end position="430"/>
    </location>
</feature>
<feature type="site" description="Cleavage; by autolysis" evidence="2">
    <location>
        <begin position="479"/>
        <end position="480"/>
    </location>
</feature>
<dbReference type="SUPFAM" id="SSF56235">
    <property type="entry name" value="N-terminal nucleophile aminohydrolases (Ntn hydrolases)"/>
    <property type="match status" value="1"/>
</dbReference>
<dbReference type="Pfam" id="PF01112">
    <property type="entry name" value="Asparaginase_2"/>
    <property type="match status" value="2"/>
</dbReference>
<dbReference type="CDD" id="cd04514">
    <property type="entry name" value="Taspase1_like"/>
    <property type="match status" value="2"/>
</dbReference>
<reference evidence="4 5" key="1">
    <citation type="submission" date="2017-11" db="EMBL/GenBank/DDBJ databases">
        <title>Comparative genomics of Botrytis spp.</title>
        <authorList>
            <person name="Valero-Jimenez C.A."/>
            <person name="Tapia P."/>
            <person name="Veloso J."/>
            <person name="Silva-Moreno E."/>
            <person name="Staats M."/>
            <person name="Valdes J.H."/>
            <person name="Van Kan J.A.L."/>
        </authorList>
    </citation>
    <scope>NUCLEOTIDE SEQUENCE [LARGE SCALE GENOMIC DNA]</scope>
    <source>
        <strain evidence="4 5">MUCL2830</strain>
    </source>
</reference>
<proteinExistence type="predicted"/>
<dbReference type="PANTHER" id="PTHR10188">
    <property type="entry name" value="L-ASPARAGINASE"/>
    <property type="match status" value="1"/>
</dbReference>
<dbReference type="GO" id="GO:0051604">
    <property type="term" value="P:protein maturation"/>
    <property type="evidence" value="ECO:0007669"/>
    <property type="project" value="TreeGrafter"/>
</dbReference>
<protein>
    <recommendedName>
        <fullName evidence="6">Threonine aspartase</fullName>
    </recommendedName>
</protein>
<feature type="compositionally biased region" description="Polar residues" evidence="3">
    <location>
        <begin position="281"/>
        <end position="290"/>
    </location>
</feature>
<feature type="region of interest" description="Disordered" evidence="3">
    <location>
        <begin position="276"/>
        <end position="434"/>
    </location>
</feature>
<gene>
    <name evidence="4" type="ORF">BOTCAL_0489g00050</name>
</gene>
<organism evidence="4 5">
    <name type="scientific">Botryotinia calthae</name>
    <dbReference type="NCBI Taxonomy" id="38488"/>
    <lineage>
        <taxon>Eukaryota</taxon>
        <taxon>Fungi</taxon>
        <taxon>Dikarya</taxon>
        <taxon>Ascomycota</taxon>
        <taxon>Pezizomycotina</taxon>
        <taxon>Leotiomycetes</taxon>
        <taxon>Helotiales</taxon>
        <taxon>Sclerotiniaceae</taxon>
        <taxon>Botryotinia</taxon>
    </lineage>
</organism>
<dbReference type="PANTHER" id="PTHR10188:SF8">
    <property type="entry name" value="THREONINE ASPARTASE 1"/>
    <property type="match status" value="1"/>
</dbReference>
<evidence type="ECO:0008006" key="6">
    <source>
        <dbReference type="Google" id="ProtNLM"/>
    </source>
</evidence>
<dbReference type="Proteomes" id="UP000297299">
    <property type="component" value="Unassembled WGS sequence"/>
</dbReference>
<feature type="compositionally biased region" description="Polar residues" evidence="3">
    <location>
        <begin position="396"/>
        <end position="407"/>
    </location>
</feature>
<dbReference type="STRING" id="38488.A0A4Y8CLQ4"/>
<feature type="compositionally biased region" description="Polar residues" evidence="3">
    <location>
        <begin position="316"/>
        <end position="335"/>
    </location>
</feature>
<name>A0A4Y8CLQ4_9HELO</name>
<dbReference type="InterPro" id="IPR029055">
    <property type="entry name" value="Ntn_hydrolases_N"/>
</dbReference>
<dbReference type="Gene3D" id="3.60.20.30">
    <property type="entry name" value="(Glycosyl)asparaginase"/>
    <property type="match status" value="1"/>
</dbReference>
<dbReference type="EMBL" id="PHWZ01000488">
    <property type="protein sequence ID" value="TEY38471.1"/>
    <property type="molecule type" value="Genomic_DNA"/>
</dbReference>